<dbReference type="Gene3D" id="3.40.50.1460">
    <property type="match status" value="1"/>
</dbReference>
<dbReference type="EMBL" id="KZ293682">
    <property type="protein sequence ID" value="PBK86733.1"/>
    <property type="molecule type" value="Genomic_DNA"/>
</dbReference>
<dbReference type="GO" id="GO:0006508">
    <property type="term" value="P:proteolysis"/>
    <property type="evidence" value="ECO:0007669"/>
    <property type="project" value="InterPro"/>
</dbReference>
<dbReference type="OMA" id="HRITFIV"/>
<proteinExistence type="inferred from homology"/>
<name>A0A2H3DEP5_ARMGA</name>
<sequence length="414" mass="46559">MQSSDEQFQTTQESPYSQLHAVSRTTYPNEEVKAPVRTSRMDEFRPKHRRASGENLNIHSWAIQGTKKILKGVADTILNVFRPSASKNHGVEDLHRPSLLSLEHGQSGTPSSTPGRQLVDGSRFWAVLIGIDAYQRNPLRGCVSDALLIKSYLTSDLGMPEHRIQCLLGSKYPQNPTEPSRANIVDTLYSLIGNPEIERDDNIIIYYAGHGSSYCCSEHPGTTRCDTGLCGTEALCPIDRDTQDSGGKWTPDISDREIDYVISQICRAKGHRITFIVDCSFSSGLSRQPLADAELRSIHPTSHASLDDMLRAAHERWKGLPYYRSILSKDWQPDMDSHVVLVACQDYQTAREVEGPNGFNGVFTKTLVRVLRSADWKEEMTYIDLVNLMNQSPFQTPSVAGKWMMERLWCTRPQ</sequence>
<feature type="domain" description="Peptidase C14 caspase" evidence="3">
    <location>
        <begin position="125"/>
        <end position="391"/>
    </location>
</feature>
<comment type="similarity">
    <text evidence="1">Belongs to the peptidase C14B family.</text>
</comment>
<feature type="compositionally biased region" description="Polar residues" evidence="2">
    <location>
        <begin position="1"/>
        <end position="17"/>
    </location>
</feature>
<organism evidence="4 5">
    <name type="scientific">Armillaria gallica</name>
    <name type="common">Bulbous honey fungus</name>
    <name type="synonym">Armillaria bulbosa</name>
    <dbReference type="NCBI Taxonomy" id="47427"/>
    <lineage>
        <taxon>Eukaryota</taxon>
        <taxon>Fungi</taxon>
        <taxon>Dikarya</taxon>
        <taxon>Basidiomycota</taxon>
        <taxon>Agaricomycotina</taxon>
        <taxon>Agaricomycetes</taxon>
        <taxon>Agaricomycetidae</taxon>
        <taxon>Agaricales</taxon>
        <taxon>Marasmiineae</taxon>
        <taxon>Physalacriaceae</taxon>
        <taxon>Armillaria</taxon>
    </lineage>
</organism>
<dbReference type="Pfam" id="PF00656">
    <property type="entry name" value="Peptidase_C14"/>
    <property type="match status" value="1"/>
</dbReference>
<dbReference type="InParanoid" id="A0A2H3DEP5"/>
<accession>A0A2H3DEP5</accession>
<evidence type="ECO:0000259" key="3">
    <source>
        <dbReference type="Pfam" id="PF00656"/>
    </source>
</evidence>
<feature type="compositionally biased region" description="Basic and acidic residues" evidence="2">
    <location>
        <begin position="30"/>
        <end position="45"/>
    </location>
</feature>
<gene>
    <name evidence="4" type="ORF">ARMGADRAFT_972651</name>
</gene>
<evidence type="ECO:0000313" key="4">
    <source>
        <dbReference type="EMBL" id="PBK86733.1"/>
    </source>
</evidence>
<dbReference type="InterPro" id="IPR050452">
    <property type="entry name" value="Metacaspase"/>
</dbReference>
<reference evidence="5" key="1">
    <citation type="journal article" date="2017" name="Nat. Ecol. Evol.">
        <title>Genome expansion and lineage-specific genetic innovations in the forest pathogenic fungi Armillaria.</title>
        <authorList>
            <person name="Sipos G."/>
            <person name="Prasanna A.N."/>
            <person name="Walter M.C."/>
            <person name="O'Connor E."/>
            <person name="Balint B."/>
            <person name="Krizsan K."/>
            <person name="Kiss B."/>
            <person name="Hess J."/>
            <person name="Varga T."/>
            <person name="Slot J."/>
            <person name="Riley R."/>
            <person name="Boka B."/>
            <person name="Rigling D."/>
            <person name="Barry K."/>
            <person name="Lee J."/>
            <person name="Mihaltcheva S."/>
            <person name="LaButti K."/>
            <person name="Lipzen A."/>
            <person name="Waldron R."/>
            <person name="Moloney N.M."/>
            <person name="Sperisen C."/>
            <person name="Kredics L."/>
            <person name="Vagvoelgyi C."/>
            <person name="Patrignani A."/>
            <person name="Fitzpatrick D."/>
            <person name="Nagy I."/>
            <person name="Doyle S."/>
            <person name="Anderson J.B."/>
            <person name="Grigoriev I.V."/>
            <person name="Gueldener U."/>
            <person name="Muensterkoetter M."/>
            <person name="Nagy L.G."/>
        </authorList>
    </citation>
    <scope>NUCLEOTIDE SEQUENCE [LARGE SCALE GENOMIC DNA]</scope>
    <source>
        <strain evidence="5">Ar21-2</strain>
    </source>
</reference>
<dbReference type="InterPro" id="IPR011600">
    <property type="entry name" value="Pept_C14_caspase"/>
</dbReference>
<protein>
    <recommendedName>
        <fullName evidence="3">Peptidase C14 caspase domain-containing protein</fullName>
    </recommendedName>
</protein>
<dbReference type="GO" id="GO:0005737">
    <property type="term" value="C:cytoplasm"/>
    <property type="evidence" value="ECO:0007669"/>
    <property type="project" value="TreeGrafter"/>
</dbReference>
<keyword evidence="5" id="KW-1185">Reference proteome</keyword>
<dbReference type="Proteomes" id="UP000217790">
    <property type="component" value="Unassembled WGS sequence"/>
</dbReference>
<dbReference type="PANTHER" id="PTHR48104:SF30">
    <property type="entry name" value="METACASPASE-1"/>
    <property type="match status" value="1"/>
</dbReference>
<evidence type="ECO:0000313" key="5">
    <source>
        <dbReference type="Proteomes" id="UP000217790"/>
    </source>
</evidence>
<dbReference type="AlphaFoldDB" id="A0A2H3DEP5"/>
<dbReference type="PANTHER" id="PTHR48104">
    <property type="entry name" value="METACASPASE-4"/>
    <property type="match status" value="1"/>
</dbReference>
<dbReference type="GO" id="GO:0004197">
    <property type="term" value="F:cysteine-type endopeptidase activity"/>
    <property type="evidence" value="ECO:0007669"/>
    <property type="project" value="InterPro"/>
</dbReference>
<feature type="region of interest" description="Disordered" evidence="2">
    <location>
        <begin position="1"/>
        <end position="50"/>
    </location>
</feature>
<evidence type="ECO:0000256" key="1">
    <source>
        <dbReference type="ARBA" id="ARBA00009005"/>
    </source>
</evidence>
<dbReference type="OrthoDB" id="3223806at2759"/>
<evidence type="ECO:0000256" key="2">
    <source>
        <dbReference type="SAM" id="MobiDB-lite"/>
    </source>
</evidence>